<dbReference type="Gene3D" id="2.160.20.10">
    <property type="entry name" value="Single-stranded right-handed beta-helix, Pectin lyase-like"/>
    <property type="match status" value="3"/>
</dbReference>
<name>A0A2P0ZGF4_9CYAN</name>
<dbReference type="InterPro" id="IPR011050">
    <property type="entry name" value="Pectin_lyase_fold/virulence"/>
</dbReference>
<reference evidence="3" key="1">
    <citation type="journal article" date="2018" name="Science">
        <title>Natural noncanonical protein splicing yields products with diverse ?-amino acid residues.</title>
        <authorList>
            <person name="Morinaka B.I."/>
            <person name="Lakis E."/>
            <person name="Verest M."/>
            <person name="Helf M.J."/>
            <person name="Scalvenzi T."/>
            <person name="Vagstad A.L."/>
            <person name="Sims J."/>
            <person name="Sunagawa S."/>
            <person name="Gugger M."/>
            <person name="Piel J."/>
        </authorList>
    </citation>
    <scope>NUCLEOTIDE SEQUENCE</scope>
    <source>
        <strain evidence="3">PCC 9353</strain>
    </source>
</reference>
<feature type="transmembrane region" description="Helical" evidence="1">
    <location>
        <begin position="12"/>
        <end position="29"/>
    </location>
</feature>
<dbReference type="SUPFAM" id="SSF51126">
    <property type="entry name" value="Pectin lyase-like"/>
    <property type="match status" value="3"/>
</dbReference>
<keyword evidence="1" id="KW-0812">Transmembrane</keyword>
<sequence length="1049" mass="107002">MNHNGWRCQTKLPLIICLTFLKTIIILLTETTSAQSEIVPDDTLGTEKSQIINNFNGVVQEGITGGSVRGMNLFHSFREFNVGEARTVYFANPTGIENILARVTGRNPSEILGKLGVLGNANLFLLNPNGIIFGRDASLDIRGSFVATSANGVKFGEQGLFSASSPQAVPLLTVKPSALFFNQIGAGTIENSSIAPAGVNQVSNPVLGLRVADGNSLLLVGGNVLNAGRLNALGGRVELASVASVGEVGLSIDGKNLALTFPQEVARGDISLRNGAIVNVASDGGGAIALTGNNIDISEGSSLNAGITRGLGTSDTKAGDITLNATQAISLSQSSSVANQVSENTTGISGNINIQAGSLNLTNGSDLIASTFGEGNTGGIFIDVKGAVTLDGEDTNGNPSRIVSQVRESAIGDSGDIKITAESLNLTGGGSLTSSTFGKGNAGRITIDIKGAVNLDGETTNGIVSTIISQVVNSAIGNGGDIEITADSLNLSNGTFVSNSTFGVGNGGSITIDVKGAVKLDGESTNGIPSAIVSNAEQTAIGNGGDINITAESLTLLNGSLFTNSTFGVGNGGSITIDVKDAVKLDGESTNGIPSVIGSQVGWSAIGNGGDINITAGFLTLTQGVALSNLAIGNGNAGSIFIDVKGAVKLDGESTNGIINTTIITQVQETAIGDGGDIKIKAGSLNLFNGSFLSTNIFGQGNAGNIVIDVKGAVNLDGEGINGFSSEITSKAENTAIGNGGNIHLKAESLNLNQGANLSASTLGEGKGGNIQIETSEFVNLSNDSQISVNSRSQGDAGELSIKTNSLTLRGRSRLLADTFSSEGGNIQLQIRDLLLLRDNSRISTTAGQQATGGNGGNIDINTKFLVAVPNENSDITANAFAGKGGLIRINTQGIFGIEKSDSLTQLGDITAFSQQNPQLNGEIIINTPSADISNELVALPTNVVDASRLITQGCSASSVANRKSPSQFIITGRGGIPPQPNHALRVPTIAISANNLTTTQSNQPLPVTAILEANTLSLNDQGQIILSVSSGTDTSNWRTNNDKCQNSS</sequence>
<evidence type="ECO:0000313" key="3">
    <source>
        <dbReference type="EMBL" id="AVH79507.1"/>
    </source>
</evidence>
<keyword evidence="1" id="KW-0472">Membrane</keyword>
<proteinExistence type="predicted"/>
<dbReference type="InterPro" id="IPR008638">
    <property type="entry name" value="FhaB/CdiA-like_TPS"/>
</dbReference>
<dbReference type="InterPro" id="IPR012334">
    <property type="entry name" value="Pectin_lyas_fold"/>
</dbReference>
<keyword evidence="1" id="KW-1133">Transmembrane helix</keyword>
<feature type="domain" description="Filamentous haemagglutinin FhaB/tRNA nuclease CdiA-like TPS" evidence="2">
    <location>
        <begin position="46"/>
        <end position="156"/>
    </location>
</feature>
<protein>
    <submittedName>
        <fullName evidence="3">Filamentous hemagglutinin family outer membrane protein</fullName>
    </submittedName>
</protein>
<dbReference type="NCBIfam" id="TIGR01901">
    <property type="entry name" value="adhes_NPXG"/>
    <property type="match status" value="1"/>
</dbReference>
<dbReference type="AlphaFoldDB" id="A0A2P0ZGF4"/>
<dbReference type="Pfam" id="PF05860">
    <property type="entry name" value="TPS"/>
    <property type="match status" value="1"/>
</dbReference>
<accession>A0A2P0ZGF4</accession>
<dbReference type="SMART" id="SM00912">
    <property type="entry name" value="Haemagg_act"/>
    <property type="match status" value="1"/>
</dbReference>
<evidence type="ECO:0000259" key="2">
    <source>
        <dbReference type="SMART" id="SM00912"/>
    </source>
</evidence>
<evidence type="ECO:0000256" key="1">
    <source>
        <dbReference type="SAM" id="Phobius"/>
    </source>
</evidence>
<dbReference type="EMBL" id="MG373768">
    <property type="protein sequence ID" value="AVH79507.1"/>
    <property type="molecule type" value="Genomic_DNA"/>
</dbReference>
<organism evidence="3">
    <name type="scientific">Tolypothrix sp. PCC 9353</name>
    <dbReference type="NCBI Taxonomy" id="2099388"/>
    <lineage>
        <taxon>Bacteria</taxon>
        <taxon>Bacillati</taxon>
        <taxon>Cyanobacteriota</taxon>
        <taxon>Cyanophyceae</taxon>
        <taxon>Nostocales</taxon>
        <taxon>Tolypothrichaceae</taxon>
        <taxon>Tolypothrix</taxon>
    </lineage>
</organism>